<dbReference type="AlphaFoldDB" id="A0A3M0CRM3"/>
<dbReference type="Proteomes" id="UP000271227">
    <property type="component" value="Unassembled WGS sequence"/>
</dbReference>
<dbReference type="PROSITE" id="PS51819">
    <property type="entry name" value="VOC"/>
    <property type="match status" value="1"/>
</dbReference>
<evidence type="ECO:0000259" key="1">
    <source>
        <dbReference type="PROSITE" id="PS51819"/>
    </source>
</evidence>
<dbReference type="InterPro" id="IPR037523">
    <property type="entry name" value="VOC_core"/>
</dbReference>
<keyword evidence="3" id="KW-1185">Reference proteome</keyword>
<dbReference type="Gene3D" id="3.10.180.10">
    <property type="entry name" value="2,3-Dihydroxybiphenyl 1,2-Dioxygenase, domain 1"/>
    <property type="match status" value="1"/>
</dbReference>
<dbReference type="GO" id="GO:0016829">
    <property type="term" value="F:lyase activity"/>
    <property type="evidence" value="ECO:0007669"/>
    <property type="project" value="UniProtKB-KW"/>
</dbReference>
<feature type="domain" description="VOC" evidence="1">
    <location>
        <begin position="10"/>
        <end position="148"/>
    </location>
</feature>
<dbReference type="OrthoDB" id="7210070at2"/>
<keyword evidence="2" id="KW-0560">Oxidoreductase</keyword>
<dbReference type="InterPro" id="IPR029068">
    <property type="entry name" value="Glyas_Bleomycin-R_OHBP_Dase"/>
</dbReference>
<accession>A0A3M0CRM3</accession>
<dbReference type="GO" id="GO:0051213">
    <property type="term" value="F:dioxygenase activity"/>
    <property type="evidence" value="ECO:0007669"/>
    <property type="project" value="UniProtKB-KW"/>
</dbReference>
<dbReference type="SUPFAM" id="SSF54593">
    <property type="entry name" value="Glyoxalase/Bleomycin resistance protein/Dihydroxybiphenyl dioxygenase"/>
    <property type="match status" value="1"/>
</dbReference>
<dbReference type="InterPro" id="IPR004360">
    <property type="entry name" value="Glyas_Fos-R_dOase_dom"/>
</dbReference>
<dbReference type="InParanoid" id="A0A3M0CRM3"/>
<comment type="caution">
    <text evidence="2">The sequence shown here is derived from an EMBL/GenBank/DDBJ whole genome shotgun (WGS) entry which is preliminary data.</text>
</comment>
<protein>
    <submittedName>
        <fullName evidence="2">Catechol 2,3-dioxygenase-like lactoylglutathione lyase family enzyme</fullName>
    </submittedName>
</protein>
<keyword evidence="2" id="KW-0223">Dioxygenase</keyword>
<organism evidence="2 3">
    <name type="scientific">Eilatimonas milleporae</name>
    <dbReference type="NCBI Taxonomy" id="911205"/>
    <lineage>
        <taxon>Bacteria</taxon>
        <taxon>Pseudomonadati</taxon>
        <taxon>Pseudomonadota</taxon>
        <taxon>Alphaproteobacteria</taxon>
        <taxon>Kordiimonadales</taxon>
        <taxon>Kordiimonadaceae</taxon>
        <taxon>Eilatimonas</taxon>
    </lineage>
</organism>
<sequence length="153" mass="17147">MESVGKPKVRFQRANYVVSDMERALTFYRDILGFELAFMKDSPDDSYSYEVFQIPRHAKMRFAVLNAPGQPRVMALTELKGVELAAMPLPSRSAIVLDVEDFDGIKQKVFEAGLTIFDEGKLVTNDGRTGRELGFLDPDGNLVVVYTILTHPS</sequence>
<dbReference type="EMBL" id="REFR01000009">
    <property type="protein sequence ID" value="RMB12211.1"/>
    <property type="molecule type" value="Genomic_DNA"/>
</dbReference>
<evidence type="ECO:0000313" key="2">
    <source>
        <dbReference type="EMBL" id="RMB12211.1"/>
    </source>
</evidence>
<evidence type="ECO:0000313" key="3">
    <source>
        <dbReference type="Proteomes" id="UP000271227"/>
    </source>
</evidence>
<dbReference type="RefSeq" id="WP_121937399.1">
    <property type="nucleotide sequence ID" value="NZ_REFR01000009.1"/>
</dbReference>
<reference evidence="2 3" key="1">
    <citation type="submission" date="2018-10" db="EMBL/GenBank/DDBJ databases">
        <title>Genomic Encyclopedia of Archaeal and Bacterial Type Strains, Phase II (KMG-II): from individual species to whole genera.</title>
        <authorList>
            <person name="Goeker M."/>
        </authorList>
    </citation>
    <scope>NUCLEOTIDE SEQUENCE [LARGE SCALE GENOMIC DNA]</scope>
    <source>
        <strain evidence="2 3">DSM 25217</strain>
    </source>
</reference>
<dbReference type="Pfam" id="PF00903">
    <property type="entry name" value="Glyoxalase"/>
    <property type="match status" value="1"/>
</dbReference>
<gene>
    <name evidence="2" type="ORF">BXY39_0703</name>
</gene>
<proteinExistence type="predicted"/>
<keyword evidence="2" id="KW-0456">Lyase</keyword>
<name>A0A3M0CRM3_9PROT</name>